<dbReference type="OrthoDB" id="8611610at2"/>
<gene>
    <name evidence="2" type="ORF">EGK74_13540</name>
</gene>
<dbReference type="EMBL" id="RPFL01000081">
    <property type="protein sequence ID" value="RPD83091.1"/>
    <property type="molecule type" value="Genomic_DNA"/>
</dbReference>
<feature type="coiled-coil region" evidence="1">
    <location>
        <begin position="51"/>
        <end position="82"/>
    </location>
</feature>
<evidence type="ECO:0000256" key="1">
    <source>
        <dbReference type="SAM" id="Coils"/>
    </source>
</evidence>
<comment type="caution">
    <text evidence="2">The sequence shown here is derived from an EMBL/GenBank/DDBJ whole genome shotgun (WGS) entry which is preliminary data.</text>
</comment>
<sequence length="162" mass="18218">MNITLYQCAEDVRAVLDHHFDSETEAADTLEAVIGQFEVKAQSVAAYFLNLEATEQALDEHIKAMTEKKKALQNRAAKLKDYLSRNMLSAKIKEISADDGTFKASFRKSTAVDIFDEAQLPEEFMREKISYTPDKTAIKKAIESGREVAGAKLETRQNLQIK</sequence>
<accession>A0A3N4MHW4</accession>
<keyword evidence="1" id="KW-0175">Coiled coil</keyword>
<dbReference type="InterPro" id="IPR008840">
    <property type="entry name" value="Sipho_Gp157"/>
</dbReference>
<dbReference type="AlphaFoldDB" id="A0A3N4MHW4"/>
<proteinExistence type="predicted"/>
<dbReference type="Proteomes" id="UP000272412">
    <property type="component" value="Unassembled WGS sequence"/>
</dbReference>
<dbReference type="Pfam" id="PF05565">
    <property type="entry name" value="Sipho_Gp157"/>
    <property type="match status" value="1"/>
</dbReference>
<dbReference type="RefSeq" id="WP_123805039.1">
    <property type="nucleotide sequence ID" value="NZ_RPFL01000081.1"/>
</dbReference>
<keyword evidence="3" id="KW-1185">Reference proteome</keyword>
<name>A0A3N4MHW4_9NEIS</name>
<evidence type="ECO:0000313" key="3">
    <source>
        <dbReference type="Proteomes" id="UP000272412"/>
    </source>
</evidence>
<evidence type="ECO:0000313" key="2">
    <source>
        <dbReference type="EMBL" id="RPD83091.1"/>
    </source>
</evidence>
<organism evidence="2 3">
    <name type="scientific">Neisseria weixii</name>
    <dbReference type="NCBI Taxonomy" id="1853276"/>
    <lineage>
        <taxon>Bacteria</taxon>
        <taxon>Pseudomonadati</taxon>
        <taxon>Pseudomonadota</taxon>
        <taxon>Betaproteobacteria</taxon>
        <taxon>Neisseriales</taxon>
        <taxon>Neisseriaceae</taxon>
        <taxon>Neisseria</taxon>
    </lineage>
</organism>
<reference evidence="2 3" key="1">
    <citation type="submission" date="2018-11" db="EMBL/GenBank/DDBJ databases">
        <title>Neisseria weixii sp. nov. isolated from the rectal contents of plateau pika (Ochotona cruzoniae).</title>
        <authorList>
            <person name="Zhang G."/>
        </authorList>
    </citation>
    <scope>NUCLEOTIDE SEQUENCE [LARGE SCALE GENOMIC DNA]</scope>
    <source>
        <strain evidence="2 3">10009</strain>
    </source>
</reference>
<protein>
    <submittedName>
        <fullName evidence="2">Siphovirus Gp157 family protein</fullName>
    </submittedName>
</protein>